<evidence type="ECO:0000313" key="6">
    <source>
        <dbReference type="EMBL" id="VDK76822.1"/>
    </source>
</evidence>
<protein>
    <submittedName>
        <fullName evidence="8">Probable ATP-dependent RNA helicase DDX11 (inferred by orthology to a human protein)</fullName>
    </submittedName>
</protein>
<evidence type="ECO:0000259" key="5">
    <source>
        <dbReference type="PROSITE" id="PS51193"/>
    </source>
</evidence>
<proteinExistence type="predicted"/>
<keyword evidence="1" id="KW-0547">Nucleotide-binding</keyword>
<evidence type="ECO:0000313" key="7">
    <source>
        <dbReference type="Proteomes" id="UP000267096"/>
    </source>
</evidence>
<reference evidence="8" key="1">
    <citation type="submission" date="2017-02" db="UniProtKB">
        <authorList>
            <consortium name="WormBaseParasite"/>
        </authorList>
    </citation>
    <scope>IDENTIFICATION</scope>
</reference>
<dbReference type="GO" id="GO:0005524">
    <property type="term" value="F:ATP binding"/>
    <property type="evidence" value="ECO:0007669"/>
    <property type="project" value="UniProtKB-KW"/>
</dbReference>
<dbReference type="InterPro" id="IPR014013">
    <property type="entry name" value="Helic_SF1/SF2_ATP-bd_DinG/Rad3"/>
</dbReference>
<dbReference type="PANTHER" id="PTHR11472">
    <property type="entry name" value="DNA REPAIR DEAD HELICASE RAD3/XP-D SUBFAMILY MEMBER"/>
    <property type="match status" value="1"/>
</dbReference>
<keyword evidence="7" id="KW-1185">Reference proteome</keyword>
<reference evidence="6 7" key="2">
    <citation type="submission" date="2018-11" db="EMBL/GenBank/DDBJ databases">
        <authorList>
            <consortium name="Pathogen Informatics"/>
        </authorList>
    </citation>
    <scope>NUCLEOTIDE SEQUENCE [LARGE SCALE GENOMIC DNA]</scope>
</reference>
<accession>A0A0M3KJ86</accession>
<dbReference type="OrthoDB" id="267079at2759"/>
<organism evidence="8">
    <name type="scientific">Anisakis simplex</name>
    <name type="common">Herring worm</name>
    <dbReference type="NCBI Taxonomy" id="6269"/>
    <lineage>
        <taxon>Eukaryota</taxon>
        <taxon>Metazoa</taxon>
        <taxon>Ecdysozoa</taxon>
        <taxon>Nematoda</taxon>
        <taxon>Chromadorea</taxon>
        <taxon>Rhabditida</taxon>
        <taxon>Spirurina</taxon>
        <taxon>Ascaridomorpha</taxon>
        <taxon>Ascaridoidea</taxon>
        <taxon>Anisakidae</taxon>
        <taxon>Anisakis</taxon>
        <taxon>Anisakis simplex complex</taxon>
    </lineage>
</organism>
<dbReference type="AlphaFoldDB" id="A0A0M3KJ86"/>
<keyword evidence="2" id="KW-0378">Hydrolase</keyword>
<evidence type="ECO:0000313" key="8">
    <source>
        <dbReference type="WBParaSite" id="ASIM_0002105801-mRNA-1"/>
    </source>
</evidence>
<dbReference type="GO" id="GO:0016787">
    <property type="term" value="F:hydrolase activity"/>
    <property type="evidence" value="ECO:0007669"/>
    <property type="project" value="UniProtKB-KW"/>
</dbReference>
<dbReference type="WBParaSite" id="ASIM_0002105801-mRNA-1">
    <property type="protein sequence ID" value="ASIM_0002105801-mRNA-1"/>
    <property type="gene ID" value="ASIM_0002105801"/>
</dbReference>
<evidence type="ECO:0000256" key="2">
    <source>
        <dbReference type="ARBA" id="ARBA00022801"/>
    </source>
</evidence>
<feature type="domain" description="Helicase ATP-binding" evidence="5">
    <location>
        <begin position="1"/>
        <end position="154"/>
    </location>
</feature>
<keyword evidence="3" id="KW-0067">ATP-binding</keyword>
<dbReference type="GO" id="GO:0003678">
    <property type="term" value="F:DNA helicase activity"/>
    <property type="evidence" value="ECO:0007669"/>
    <property type="project" value="TreeGrafter"/>
</dbReference>
<name>A0A0M3KJ86_ANISI</name>
<dbReference type="PANTHER" id="PTHR11472:SF41">
    <property type="entry name" value="ATP-DEPENDENT DNA HELICASE DDX11-RELATED"/>
    <property type="match status" value="1"/>
</dbReference>
<dbReference type="InterPro" id="IPR045028">
    <property type="entry name" value="DinG/Rad3-like"/>
</dbReference>
<dbReference type="Proteomes" id="UP000267096">
    <property type="component" value="Unassembled WGS sequence"/>
</dbReference>
<evidence type="ECO:0000256" key="3">
    <source>
        <dbReference type="ARBA" id="ARBA00022840"/>
    </source>
</evidence>
<keyword evidence="4" id="KW-0175">Coiled coil</keyword>
<sequence length="154" mass="17665">MDEFSFPYQPYAIQLALMREIRKCLNDSKIGIFESPTGTGKSLSVICSSLNWLENFELKQRSELEKQIKDADEKAKENDDGDDWVAAYKKKFDAKRELSGDIAPDENYSSDNEVLSSENIQQPSCTKIFYASRTHSQLEQFAAEILKTRFFSLL</sequence>
<dbReference type="SUPFAM" id="SSF52540">
    <property type="entry name" value="P-loop containing nucleoside triphosphate hydrolases"/>
    <property type="match status" value="1"/>
</dbReference>
<dbReference type="EMBL" id="UYRR01039591">
    <property type="protein sequence ID" value="VDK76822.1"/>
    <property type="molecule type" value="Genomic_DNA"/>
</dbReference>
<evidence type="ECO:0000256" key="1">
    <source>
        <dbReference type="ARBA" id="ARBA00022741"/>
    </source>
</evidence>
<dbReference type="GO" id="GO:0005634">
    <property type="term" value="C:nucleus"/>
    <property type="evidence" value="ECO:0007669"/>
    <property type="project" value="TreeGrafter"/>
</dbReference>
<dbReference type="GO" id="GO:0034085">
    <property type="term" value="P:establishment of sister chromatid cohesion"/>
    <property type="evidence" value="ECO:0007669"/>
    <property type="project" value="TreeGrafter"/>
</dbReference>
<feature type="coiled-coil region" evidence="4">
    <location>
        <begin position="54"/>
        <end position="81"/>
    </location>
</feature>
<evidence type="ECO:0000256" key="4">
    <source>
        <dbReference type="SAM" id="Coils"/>
    </source>
</evidence>
<dbReference type="PROSITE" id="PS51193">
    <property type="entry name" value="HELICASE_ATP_BIND_2"/>
    <property type="match status" value="1"/>
</dbReference>
<gene>
    <name evidence="6" type="ORF">ASIM_LOCUS20434</name>
</gene>
<dbReference type="InterPro" id="IPR027417">
    <property type="entry name" value="P-loop_NTPase"/>
</dbReference>
<dbReference type="Gene3D" id="3.40.50.300">
    <property type="entry name" value="P-loop containing nucleotide triphosphate hydrolases"/>
    <property type="match status" value="1"/>
</dbReference>